<dbReference type="OrthoDB" id="9806870at2"/>
<organism evidence="1 2">
    <name type="scientific">Pedobacter cryophilus</name>
    <dbReference type="NCBI Taxonomy" id="2571271"/>
    <lineage>
        <taxon>Bacteria</taxon>
        <taxon>Pseudomonadati</taxon>
        <taxon>Bacteroidota</taxon>
        <taxon>Sphingobacteriia</taxon>
        <taxon>Sphingobacteriales</taxon>
        <taxon>Sphingobacteriaceae</taxon>
        <taxon>Pedobacter</taxon>
    </lineage>
</organism>
<proteinExistence type="predicted"/>
<dbReference type="InterPro" id="IPR036361">
    <property type="entry name" value="SAP_dom_sf"/>
</dbReference>
<evidence type="ECO:0000313" key="1">
    <source>
        <dbReference type="EMBL" id="TKB96326.1"/>
    </source>
</evidence>
<name>A0A4U1BXQ4_9SPHI</name>
<reference evidence="1 2" key="1">
    <citation type="submission" date="2019-04" db="EMBL/GenBank/DDBJ databases">
        <title>Pedobacter sp. AR-3-17 sp. nov., isolated from Arctic soil.</title>
        <authorList>
            <person name="Dahal R.H."/>
            <person name="Kim D.-U."/>
        </authorList>
    </citation>
    <scope>NUCLEOTIDE SEQUENCE [LARGE SCALE GENOMIC DNA]</scope>
    <source>
        <strain evidence="1 2">AR-3-17</strain>
    </source>
</reference>
<dbReference type="RefSeq" id="WP_136827194.1">
    <property type="nucleotide sequence ID" value="NZ_SWBP01000005.1"/>
</dbReference>
<dbReference type="EMBL" id="SWBP01000005">
    <property type="protein sequence ID" value="TKB96326.1"/>
    <property type="molecule type" value="Genomic_DNA"/>
</dbReference>
<accession>A0A4U1BXQ4</accession>
<dbReference type="Pfam" id="PF09905">
    <property type="entry name" value="VF530"/>
    <property type="match status" value="1"/>
</dbReference>
<dbReference type="InterPro" id="IPR018668">
    <property type="entry name" value="DNA-binding_VF530-like"/>
</dbReference>
<sequence length="95" mass="10937">MLEEKKSQANNPLHGLTLETILTDLVTYVGWEKMAAKVPIKCFTDKPSIKSSLAFLRKMPWARRKVEILYEFNLKRIQKGKASNQNNEDETIVAE</sequence>
<dbReference type="AlphaFoldDB" id="A0A4U1BXQ4"/>
<keyword evidence="2" id="KW-1185">Reference proteome</keyword>
<comment type="caution">
    <text evidence="1">The sequence shown here is derived from an EMBL/GenBank/DDBJ whole genome shotgun (WGS) entry which is preliminary data.</text>
</comment>
<evidence type="ECO:0000313" key="2">
    <source>
        <dbReference type="Proteomes" id="UP000308181"/>
    </source>
</evidence>
<gene>
    <name evidence="1" type="ORF">FA046_14175</name>
</gene>
<dbReference type="Proteomes" id="UP000308181">
    <property type="component" value="Unassembled WGS sequence"/>
</dbReference>
<protein>
    <submittedName>
        <fullName evidence="1">DUF2132 domain-containing protein</fullName>
    </submittedName>
</protein>
<dbReference type="GO" id="GO:0003677">
    <property type="term" value="F:DNA binding"/>
    <property type="evidence" value="ECO:0007669"/>
    <property type="project" value="InterPro"/>
</dbReference>
<dbReference type="Gene3D" id="1.10.720.30">
    <property type="entry name" value="SAP domain"/>
    <property type="match status" value="1"/>
</dbReference>